<dbReference type="AlphaFoldDB" id="A0A544TKD2"/>
<evidence type="ECO:0000313" key="3">
    <source>
        <dbReference type="EMBL" id="TQR17883.1"/>
    </source>
</evidence>
<dbReference type="InterPro" id="IPR009936">
    <property type="entry name" value="DUF1468"/>
</dbReference>
<dbReference type="RefSeq" id="WP_142605417.1">
    <property type="nucleotide sequence ID" value="NZ_VDGG01000005.1"/>
</dbReference>
<keyword evidence="1" id="KW-1133">Transmembrane helix</keyword>
<accession>A0A544TKD2</accession>
<proteinExistence type="predicted"/>
<evidence type="ECO:0000256" key="1">
    <source>
        <dbReference type="SAM" id="Phobius"/>
    </source>
</evidence>
<comment type="caution">
    <text evidence="3">The sequence shown here is derived from an EMBL/GenBank/DDBJ whole genome shotgun (WGS) entry which is preliminary data.</text>
</comment>
<evidence type="ECO:0000259" key="2">
    <source>
        <dbReference type="Pfam" id="PF07331"/>
    </source>
</evidence>
<gene>
    <name evidence="3" type="ORF">FG383_03240</name>
</gene>
<reference evidence="3 4" key="1">
    <citation type="submission" date="2019-05" db="EMBL/GenBank/DDBJ databases">
        <title>Psychrobacillus vulpis sp. nov., a new species isolated from feces of a red fox that inhabits in The Tablas de Daimiel Natural Park, Albacete, Spain.</title>
        <authorList>
            <person name="Rodriguez M."/>
            <person name="Reina J.C."/>
            <person name="Bejar V."/>
            <person name="Llamas I."/>
        </authorList>
    </citation>
    <scope>NUCLEOTIDE SEQUENCE [LARGE SCALE GENOMIC DNA]</scope>
    <source>
        <strain evidence="3 4">NHI-2</strain>
    </source>
</reference>
<name>A0A544TKD2_9BACI</name>
<feature type="transmembrane region" description="Helical" evidence="1">
    <location>
        <begin position="97"/>
        <end position="114"/>
    </location>
</feature>
<keyword evidence="1" id="KW-0812">Transmembrane</keyword>
<keyword evidence="4" id="KW-1185">Reference proteome</keyword>
<protein>
    <submittedName>
        <fullName evidence="3">Tripartite tricarboxylate transporter TctB family protein</fullName>
    </submittedName>
</protein>
<keyword evidence="1" id="KW-0472">Membrane</keyword>
<feature type="transmembrane region" description="Helical" evidence="1">
    <location>
        <begin position="74"/>
        <end position="91"/>
    </location>
</feature>
<dbReference type="Pfam" id="PF07331">
    <property type="entry name" value="TctB"/>
    <property type="match status" value="1"/>
</dbReference>
<feature type="transmembrane region" description="Helical" evidence="1">
    <location>
        <begin position="38"/>
        <end position="62"/>
    </location>
</feature>
<feature type="domain" description="DUF1468" evidence="2">
    <location>
        <begin position="9"/>
        <end position="148"/>
    </location>
</feature>
<dbReference type="Proteomes" id="UP000318937">
    <property type="component" value="Unassembled WGS sequence"/>
</dbReference>
<feature type="transmembrane region" description="Helical" evidence="1">
    <location>
        <begin position="7"/>
        <end position="26"/>
    </location>
</feature>
<sequence length="149" mass="16997">MNSKKATYIALTLIIILGLVYLKSAIDMGYGDTSTPGAGFFPILLVCMLVVLCIVSLIQTMMRTDDKKIDLPNIRLISLTVIISFLFILSWVWFGYFYISLFAYLLILMTVYYFEEMNKKRFGKNLVISLVLTVLIYGVFDYLLGLNLT</sequence>
<evidence type="ECO:0000313" key="4">
    <source>
        <dbReference type="Proteomes" id="UP000318937"/>
    </source>
</evidence>
<organism evidence="3 4">
    <name type="scientific">Psychrobacillus soli</name>
    <dbReference type="NCBI Taxonomy" id="1543965"/>
    <lineage>
        <taxon>Bacteria</taxon>
        <taxon>Bacillati</taxon>
        <taxon>Bacillota</taxon>
        <taxon>Bacilli</taxon>
        <taxon>Bacillales</taxon>
        <taxon>Bacillaceae</taxon>
        <taxon>Psychrobacillus</taxon>
    </lineage>
</organism>
<dbReference type="EMBL" id="VDGG01000005">
    <property type="protein sequence ID" value="TQR17883.1"/>
    <property type="molecule type" value="Genomic_DNA"/>
</dbReference>
<feature type="transmembrane region" description="Helical" evidence="1">
    <location>
        <begin position="126"/>
        <end position="144"/>
    </location>
</feature>
<dbReference type="OrthoDB" id="2969509at2"/>